<organism evidence="2 3">
    <name type="scientific">Diatraea saccharalis</name>
    <name type="common">sugarcane borer</name>
    <dbReference type="NCBI Taxonomy" id="40085"/>
    <lineage>
        <taxon>Eukaryota</taxon>
        <taxon>Metazoa</taxon>
        <taxon>Ecdysozoa</taxon>
        <taxon>Arthropoda</taxon>
        <taxon>Hexapoda</taxon>
        <taxon>Insecta</taxon>
        <taxon>Pterygota</taxon>
        <taxon>Neoptera</taxon>
        <taxon>Endopterygota</taxon>
        <taxon>Lepidoptera</taxon>
        <taxon>Glossata</taxon>
        <taxon>Ditrysia</taxon>
        <taxon>Pyraloidea</taxon>
        <taxon>Crambidae</taxon>
        <taxon>Crambinae</taxon>
        <taxon>Diatraea</taxon>
    </lineage>
</organism>
<protein>
    <submittedName>
        <fullName evidence="2">Uncharacterized protein</fullName>
    </submittedName>
</protein>
<evidence type="ECO:0000313" key="3">
    <source>
        <dbReference type="Proteomes" id="UP001153714"/>
    </source>
</evidence>
<reference evidence="2" key="1">
    <citation type="submission" date="2021-12" db="EMBL/GenBank/DDBJ databases">
        <authorList>
            <person name="King R."/>
        </authorList>
    </citation>
    <scope>NUCLEOTIDE SEQUENCE</scope>
</reference>
<gene>
    <name evidence="2" type="ORF">DIATSA_LOCUS11578</name>
</gene>
<dbReference type="OrthoDB" id="7473777at2759"/>
<keyword evidence="3" id="KW-1185">Reference proteome</keyword>
<dbReference type="AlphaFoldDB" id="A0A9N9RD88"/>
<proteinExistence type="predicted"/>
<dbReference type="EMBL" id="OU893337">
    <property type="protein sequence ID" value="CAG9794184.1"/>
    <property type="molecule type" value="Genomic_DNA"/>
</dbReference>
<sequence>MATQVLAVNFHPLVKQYLQMAGLGTTQPQTIVKSLPAAIGKQPPNLQTLTALANMLTSYPGNVNGRTLTPSNILTSLTSDAYLSKYPNPSDFPPVSFLESLYGTTASSQSSDASLVNSLVLALLILSNLLNLPPESSPEANVTAYPLYEKSEPIKPISVSYAHPPSQAVVTSLPNQSQSSSQSNTASSHNAYYSYEQNHAKQNYESQSYAVPANYDAQSNAMPNSNFLGSSSFLDFNPLMSSVPVPSSGHRNGLSLMSPYEALSPSSPFSDSILSSPYGMSMNSKLQSPYSMLSETKDVLNFSDFF</sequence>
<reference evidence="2" key="2">
    <citation type="submission" date="2022-10" db="EMBL/GenBank/DDBJ databases">
        <authorList>
            <consortium name="ENA_rothamsted_submissions"/>
            <consortium name="culmorum"/>
            <person name="King R."/>
        </authorList>
    </citation>
    <scope>NUCLEOTIDE SEQUENCE</scope>
</reference>
<evidence type="ECO:0000256" key="1">
    <source>
        <dbReference type="SAM" id="MobiDB-lite"/>
    </source>
</evidence>
<evidence type="ECO:0000313" key="2">
    <source>
        <dbReference type="EMBL" id="CAG9794184.1"/>
    </source>
</evidence>
<feature type="region of interest" description="Disordered" evidence="1">
    <location>
        <begin position="168"/>
        <end position="188"/>
    </location>
</feature>
<name>A0A9N9RD88_9NEOP</name>
<feature type="compositionally biased region" description="Low complexity" evidence="1">
    <location>
        <begin position="172"/>
        <end position="188"/>
    </location>
</feature>
<accession>A0A9N9RD88</accession>
<dbReference type="Proteomes" id="UP001153714">
    <property type="component" value="Chromosome 6"/>
</dbReference>